<feature type="compositionally biased region" description="Acidic residues" evidence="5">
    <location>
        <begin position="541"/>
        <end position="556"/>
    </location>
</feature>
<feature type="region of interest" description="Disordered" evidence="5">
    <location>
        <begin position="120"/>
        <end position="141"/>
    </location>
</feature>
<dbReference type="InterPro" id="IPR040454">
    <property type="entry name" value="TF_IIIC_Tfc1/Sfc1"/>
</dbReference>
<dbReference type="Pfam" id="PF09734">
    <property type="entry name" value="Tau95"/>
    <property type="match status" value="1"/>
</dbReference>
<evidence type="ECO:0000256" key="5">
    <source>
        <dbReference type="SAM" id="MobiDB-lite"/>
    </source>
</evidence>
<feature type="compositionally biased region" description="Basic and acidic residues" evidence="5">
    <location>
        <begin position="503"/>
        <end position="518"/>
    </location>
</feature>
<evidence type="ECO:0000256" key="1">
    <source>
        <dbReference type="ARBA" id="ARBA00004123"/>
    </source>
</evidence>
<dbReference type="InterPro" id="IPR041499">
    <property type="entry name" value="Tfc1/Sfc1_N"/>
</dbReference>
<feature type="domain" description="Transcription factor IIIC subunit Tfc1/Sfc1 triple barrel" evidence="7">
    <location>
        <begin position="160"/>
        <end position="254"/>
    </location>
</feature>
<sequence length="700" mass="77134">MGLFLAQELPCLSLSLLPSTPKHPAPPLPVGRRPSQFFSPVSLASLSDSSTSLSCSSLAHAGAAASRHCRAPAAAEVLQTRSEAARAPQALPASVPLASVKGIPNTKVLAPIPSPNLMASPPSSPMAVPPEPLTSPSAPSPSRITDGAISGRLPAAEAFAVHYPGYPSSPARAARTLGGLPTIAKVRSSDLSARLELRFRPEDPHCHPAFGEPRACTGLLLRLSRRKGTAAPCAEVVARVRTAYNFDGMADFQHVVPVHAAQMKKRKRSGSENDNENLDNTGLQETDGGDVMMLVPPLFSVKDRPTKIALLPSSNAISKSMHRGVVQERWEINWEDHIPKNSVDWNWQIAVCKLFDERPVWPRQSLYERLHEDGVQVSQNQFKRLLFRAGYYFSTGPFGKFWIRRGYDPRQDPESRMFQRIDFRVPPELRNFLRTKDSGSKKWADLCKLEAMPSQSFIFLQLCELKDDFIQEQIRKPSFLSLLPNEEAKNLLRDAHELIERSKKQEALWTSERSKGDKDADEEAPATHTETEEQVGPNNSDSEDVDDEEEEEELDGYDSPPMAEDVRDFTLDAFGEGFSNGYLEEVLRSFPLQEDGQNKSGDAPNNADASDGEFEIFEQPSDDEECSDAPAQMLSLDWTVNSAVHSLGLDIQAAVAKQATVSIPALSPTTVLCVACFVNTTPRFQQLRVSQGHAFVDYLK</sequence>
<comment type="subcellular location">
    <subcellularLocation>
        <location evidence="1">Nucleus</location>
    </subcellularLocation>
</comment>
<accession>A0AAQ3WYH3</accession>
<evidence type="ECO:0000313" key="9">
    <source>
        <dbReference type="Proteomes" id="UP001341281"/>
    </source>
</evidence>
<protein>
    <recommendedName>
        <fullName evidence="10">Transcription factor IIIC subunit 5 HTH domain-containing protein</fullName>
    </recommendedName>
</protein>
<dbReference type="PANTHER" id="PTHR13230:SF5">
    <property type="entry name" value="GENERAL TRANSCRIPTION FACTOR 3C POLYPEPTIDE 5"/>
    <property type="match status" value="1"/>
</dbReference>
<evidence type="ECO:0000256" key="2">
    <source>
        <dbReference type="ARBA" id="ARBA00023125"/>
    </source>
</evidence>
<dbReference type="InterPro" id="IPR042536">
    <property type="entry name" value="TFIIIC_tauA_Sfc1"/>
</dbReference>
<dbReference type="GO" id="GO:0006384">
    <property type="term" value="P:transcription initiation at RNA polymerase III promoter"/>
    <property type="evidence" value="ECO:0007669"/>
    <property type="project" value="InterPro"/>
</dbReference>
<keyword evidence="3" id="KW-0804">Transcription</keyword>
<evidence type="ECO:0008006" key="10">
    <source>
        <dbReference type="Google" id="ProtNLM"/>
    </source>
</evidence>
<dbReference type="GO" id="GO:0000127">
    <property type="term" value="C:transcription factor TFIIIC complex"/>
    <property type="evidence" value="ECO:0007669"/>
    <property type="project" value="InterPro"/>
</dbReference>
<evidence type="ECO:0000313" key="8">
    <source>
        <dbReference type="EMBL" id="WVZ78430.1"/>
    </source>
</evidence>
<dbReference type="EMBL" id="CP144750">
    <property type="protein sequence ID" value="WVZ78430.1"/>
    <property type="molecule type" value="Genomic_DNA"/>
</dbReference>
<evidence type="ECO:0000259" key="6">
    <source>
        <dbReference type="Pfam" id="PF09734"/>
    </source>
</evidence>
<dbReference type="PANTHER" id="PTHR13230">
    <property type="entry name" value="GENERAL TRANSCRIPTION FACTOR IIIC, POLYPEPTIDE 5"/>
    <property type="match status" value="1"/>
</dbReference>
<dbReference type="Gene3D" id="3.30.200.160">
    <property type="entry name" value="TFIIIC, subcomplex tauA, subunit Sfc1, barrel domain"/>
    <property type="match status" value="1"/>
</dbReference>
<feature type="compositionally biased region" description="Pro residues" evidence="5">
    <location>
        <begin position="122"/>
        <end position="133"/>
    </location>
</feature>
<reference evidence="8 9" key="1">
    <citation type="submission" date="2024-02" db="EMBL/GenBank/DDBJ databases">
        <title>High-quality chromosome-scale genome assembly of Pensacola bahiagrass (Paspalum notatum Flugge var. saurae).</title>
        <authorList>
            <person name="Vega J.M."/>
            <person name="Podio M."/>
            <person name="Orjuela J."/>
            <person name="Siena L.A."/>
            <person name="Pessino S.C."/>
            <person name="Combes M.C."/>
            <person name="Mariac C."/>
            <person name="Albertini E."/>
            <person name="Pupilli F."/>
            <person name="Ortiz J.P.A."/>
            <person name="Leblanc O."/>
        </authorList>
    </citation>
    <scope>NUCLEOTIDE SEQUENCE [LARGE SCALE GENOMIC DNA]</scope>
    <source>
        <strain evidence="8">R1</strain>
        <tissue evidence="8">Leaf</tissue>
    </source>
</reference>
<keyword evidence="9" id="KW-1185">Reference proteome</keyword>
<feature type="domain" description="Transcription factor IIIC subunit 5 HTH" evidence="6">
    <location>
        <begin position="344"/>
        <end position="424"/>
    </location>
</feature>
<keyword evidence="2" id="KW-0238">DNA-binding</keyword>
<evidence type="ECO:0000256" key="4">
    <source>
        <dbReference type="ARBA" id="ARBA00023242"/>
    </source>
</evidence>
<dbReference type="Pfam" id="PF17682">
    <property type="entry name" value="Tau95_N"/>
    <property type="match status" value="1"/>
</dbReference>
<feature type="region of interest" description="Disordered" evidence="5">
    <location>
        <begin position="263"/>
        <end position="287"/>
    </location>
</feature>
<dbReference type="Proteomes" id="UP001341281">
    <property type="component" value="Chromosome 06"/>
</dbReference>
<evidence type="ECO:0000256" key="3">
    <source>
        <dbReference type="ARBA" id="ARBA00023163"/>
    </source>
</evidence>
<dbReference type="GO" id="GO:0001003">
    <property type="term" value="F:RNA polymerase III type 2 promoter sequence-specific DNA binding"/>
    <property type="evidence" value="ECO:0007669"/>
    <property type="project" value="TreeGrafter"/>
</dbReference>
<keyword evidence="4" id="KW-0539">Nucleus</keyword>
<dbReference type="InterPro" id="IPR019136">
    <property type="entry name" value="TF_IIIC_su-5_HTH"/>
</dbReference>
<dbReference type="GO" id="GO:0005634">
    <property type="term" value="C:nucleus"/>
    <property type="evidence" value="ECO:0007669"/>
    <property type="project" value="UniProtKB-SubCell"/>
</dbReference>
<feature type="region of interest" description="Disordered" evidence="5">
    <location>
        <begin position="503"/>
        <end position="564"/>
    </location>
</feature>
<evidence type="ECO:0000259" key="7">
    <source>
        <dbReference type="Pfam" id="PF17682"/>
    </source>
</evidence>
<dbReference type="GO" id="GO:0001002">
    <property type="term" value="F:RNA polymerase III type 1 promoter sequence-specific DNA binding"/>
    <property type="evidence" value="ECO:0007669"/>
    <property type="project" value="TreeGrafter"/>
</dbReference>
<dbReference type="AlphaFoldDB" id="A0AAQ3WYH3"/>
<name>A0AAQ3WYH3_PASNO</name>
<organism evidence="8 9">
    <name type="scientific">Paspalum notatum var. saurae</name>
    <dbReference type="NCBI Taxonomy" id="547442"/>
    <lineage>
        <taxon>Eukaryota</taxon>
        <taxon>Viridiplantae</taxon>
        <taxon>Streptophyta</taxon>
        <taxon>Embryophyta</taxon>
        <taxon>Tracheophyta</taxon>
        <taxon>Spermatophyta</taxon>
        <taxon>Magnoliopsida</taxon>
        <taxon>Liliopsida</taxon>
        <taxon>Poales</taxon>
        <taxon>Poaceae</taxon>
        <taxon>PACMAD clade</taxon>
        <taxon>Panicoideae</taxon>
        <taxon>Andropogonodae</taxon>
        <taxon>Paspaleae</taxon>
        <taxon>Paspalinae</taxon>
        <taxon>Paspalum</taxon>
    </lineage>
</organism>
<proteinExistence type="predicted"/>
<gene>
    <name evidence="8" type="ORF">U9M48_026141</name>
</gene>